<dbReference type="EMBL" id="KV748505">
    <property type="protein sequence ID" value="OCL14956.1"/>
    <property type="molecule type" value="Genomic_DNA"/>
</dbReference>
<reference evidence="2 3" key="1">
    <citation type="journal article" date="2016" name="Nat. Commun.">
        <title>Ectomycorrhizal ecology is imprinted in the genome of the dominant symbiotic fungus Cenococcum geophilum.</title>
        <authorList>
            <consortium name="DOE Joint Genome Institute"/>
            <person name="Peter M."/>
            <person name="Kohler A."/>
            <person name="Ohm R.A."/>
            <person name="Kuo A."/>
            <person name="Krutzmann J."/>
            <person name="Morin E."/>
            <person name="Arend M."/>
            <person name="Barry K.W."/>
            <person name="Binder M."/>
            <person name="Choi C."/>
            <person name="Clum A."/>
            <person name="Copeland A."/>
            <person name="Grisel N."/>
            <person name="Haridas S."/>
            <person name="Kipfer T."/>
            <person name="LaButti K."/>
            <person name="Lindquist E."/>
            <person name="Lipzen A."/>
            <person name="Maire R."/>
            <person name="Meier B."/>
            <person name="Mihaltcheva S."/>
            <person name="Molinier V."/>
            <person name="Murat C."/>
            <person name="Poggeler S."/>
            <person name="Quandt C.A."/>
            <person name="Sperisen C."/>
            <person name="Tritt A."/>
            <person name="Tisserant E."/>
            <person name="Crous P.W."/>
            <person name="Henrissat B."/>
            <person name="Nehls U."/>
            <person name="Egli S."/>
            <person name="Spatafora J.W."/>
            <person name="Grigoriev I.V."/>
            <person name="Martin F.M."/>
        </authorList>
    </citation>
    <scope>NUCLEOTIDE SEQUENCE [LARGE SCALE GENOMIC DNA]</scope>
    <source>
        <strain evidence="2 3">CBS 207.34</strain>
    </source>
</reference>
<sequence>MASSTASSTKNMEICMLAWFPISNGRNTAPRKQFSESELRSISDILRRTGKESWSRIPRIYSVLRTINQLEAIEVFLSQGLSDVGFPFTHKTLPEGMRSPSVRYKFLEAQQLVLCKALDLEREAGEHRHFSEAAELPFIKVGDLGKGGYSYVDRVVSTISHREYARKLIPRGRTFKKDYEVLKSFEKELRNLKKLSHPHIIELIGSYTDPRFVGIIMSPVADCNLRDFLNPGPSNFTGQLSLLRNFFGCLAAALCYLHENCIRHKDIKPANILVKDHQVYLADFGISLDWTELGESTTLGPSTAITHRYCAPEVAELYPRNSSSDLWSLGCVFLEIWTVIKGLTIADLIAHLERSDTMSTYYYLNYEGVLTWLSTVSEKAGVPSDNAPQSWIFNMLKIDRKARWSARNLLDSIQEVNRDVEVIFNFSGLCCIEDLEFPESVHSTDSDGEADVSHPLTIRIPPVHSKMVDQYSPSKMLQRLESPTDRTALLQDNDILRQKCLPFNHPEGHPLNIPLTEVDHLQAFIPQEGSTLLKSIKTTMMNLSLSLLRGCARKREPTSYHARPVL</sequence>
<dbReference type="GO" id="GO:0005737">
    <property type="term" value="C:cytoplasm"/>
    <property type="evidence" value="ECO:0007669"/>
    <property type="project" value="TreeGrafter"/>
</dbReference>
<dbReference type="Proteomes" id="UP000250140">
    <property type="component" value="Unassembled WGS sequence"/>
</dbReference>
<dbReference type="GO" id="GO:0044773">
    <property type="term" value="P:mitotic DNA damage checkpoint signaling"/>
    <property type="evidence" value="ECO:0007669"/>
    <property type="project" value="TreeGrafter"/>
</dbReference>
<dbReference type="InterPro" id="IPR011009">
    <property type="entry name" value="Kinase-like_dom_sf"/>
</dbReference>
<protein>
    <submittedName>
        <fullName evidence="2">Kinase-like protein</fullName>
    </submittedName>
</protein>
<dbReference type="PANTHER" id="PTHR44167:SF24">
    <property type="entry name" value="SERINE_THREONINE-PROTEIN KINASE CHK2"/>
    <property type="match status" value="1"/>
</dbReference>
<organism evidence="2 3">
    <name type="scientific">Glonium stellatum</name>
    <dbReference type="NCBI Taxonomy" id="574774"/>
    <lineage>
        <taxon>Eukaryota</taxon>
        <taxon>Fungi</taxon>
        <taxon>Dikarya</taxon>
        <taxon>Ascomycota</taxon>
        <taxon>Pezizomycotina</taxon>
        <taxon>Dothideomycetes</taxon>
        <taxon>Pleosporomycetidae</taxon>
        <taxon>Gloniales</taxon>
        <taxon>Gloniaceae</taxon>
        <taxon>Glonium</taxon>
    </lineage>
</organism>
<gene>
    <name evidence="2" type="ORF">AOQ84DRAFT_173706</name>
</gene>
<dbReference type="PROSITE" id="PS50011">
    <property type="entry name" value="PROTEIN_KINASE_DOM"/>
    <property type="match status" value="1"/>
</dbReference>
<dbReference type="PANTHER" id="PTHR44167">
    <property type="entry name" value="OVARIAN-SPECIFIC SERINE/THREONINE-PROTEIN KINASE LOK-RELATED"/>
    <property type="match status" value="1"/>
</dbReference>
<keyword evidence="2" id="KW-0418">Kinase</keyword>
<dbReference type="GO" id="GO:0004674">
    <property type="term" value="F:protein serine/threonine kinase activity"/>
    <property type="evidence" value="ECO:0007669"/>
    <property type="project" value="TreeGrafter"/>
</dbReference>
<dbReference type="OrthoDB" id="4062651at2759"/>
<dbReference type="InterPro" id="IPR008271">
    <property type="entry name" value="Ser/Thr_kinase_AS"/>
</dbReference>
<evidence type="ECO:0000313" key="3">
    <source>
        <dbReference type="Proteomes" id="UP000250140"/>
    </source>
</evidence>
<keyword evidence="3" id="KW-1185">Reference proteome</keyword>
<dbReference type="Gene3D" id="3.30.200.20">
    <property type="entry name" value="Phosphorylase Kinase, domain 1"/>
    <property type="match status" value="1"/>
</dbReference>
<dbReference type="GO" id="GO:0005634">
    <property type="term" value="C:nucleus"/>
    <property type="evidence" value="ECO:0007669"/>
    <property type="project" value="TreeGrafter"/>
</dbReference>
<evidence type="ECO:0000259" key="1">
    <source>
        <dbReference type="PROSITE" id="PS50011"/>
    </source>
</evidence>
<proteinExistence type="predicted"/>
<dbReference type="GO" id="GO:0005524">
    <property type="term" value="F:ATP binding"/>
    <property type="evidence" value="ECO:0007669"/>
    <property type="project" value="InterPro"/>
</dbReference>
<dbReference type="CDD" id="cd00180">
    <property type="entry name" value="PKc"/>
    <property type="match status" value="1"/>
</dbReference>
<dbReference type="Gene3D" id="1.10.510.10">
    <property type="entry name" value="Transferase(Phosphotransferase) domain 1"/>
    <property type="match status" value="1"/>
</dbReference>
<keyword evidence="2" id="KW-0808">Transferase</keyword>
<dbReference type="PROSITE" id="PS00108">
    <property type="entry name" value="PROTEIN_KINASE_ST"/>
    <property type="match status" value="1"/>
</dbReference>
<name>A0A8E2FD39_9PEZI</name>
<dbReference type="AlphaFoldDB" id="A0A8E2FD39"/>
<dbReference type="SMART" id="SM00220">
    <property type="entry name" value="S_TKc"/>
    <property type="match status" value="1"/>
</dbReference>
<accession>A0A8E2FD39</accession>
<evidence type="ECO:0000313" key="2">
    <source>
        <dbReference type="EMBL" id="OCL14956.1"/>
    </source>
</evidence>
<dbReference type="SUPFAM" id="SSF56112">
    <property type="entry name" value="Protein kinase-like (PK-like)"/>
    <property type="match status" value="1"/>
</dbReference>
<feature type="domain" description="Protein kinase" evidence="1">
    <location>
        <begin position="138"/>
        <end position="424"/>
    </location>
</feature>
<dbReference type="Pfam" id="PF00069">
    <property type="entry name" value="Pkinase"/>
    <property type="match status" value="1"/>
</dbReference>
<dbReference type="InterPro" id="IPR000719">
    <property type="entry name" value="Prot_kinase_dom"/>
</dbReference>